<evidence type="ECO:0000256" key="1">
    <source>
        <dbReference type="ARBA" id="ARBA00007374"/>
    </source>
</evidence>
<comment type="similarity">
    <text evidence="1 7">Belongs to the inositol phosphokinase (IPK) family.</text>
</comment>
<accession>A0A3P8WNZ3</accession>
<dbReference type="InterPro" id="IPR005522">
    <property type="entry name" value="IPK"/>
</dbReference>
<reference evidence="9" key="2">
    <citation type="submission" date="2025-05" db="UniProtKB">
        <authorList>
            <consortium name="Ensembl"/>
        </authorList>
    </citation>
    <scope>IDENTIFICATION</scope>
</reference>
<feature type="region of interest" description="Disordered" evidence="8">
    <location>
        <begin position="132"/>
        <end position="185"/>
    </location>
</feature>
<dbReference type="GO" id="GO:0005524">
    <property type="term" value="F:ATP binding"/>
    <property type="evidence" value="ECO:0007669"/>
    <property type="project" value="UniProtKB-KW"/>
</dbReference>
<evidence type="ECO:0000256" key="2">
    <source>
        <dbReference type="ARBA" id="ARBA00022679"/>
    </source>
</evidence>
<evidence type="ECO:0000256" key="6">
    <source>
        <dbReference type="ARBA" id="ARBA00051963"/>
    </source>
</evidence>
<dbReference type="KEGG" id="csem:103378444"/>
<protein>
    <recommendedName>
        <fullName evidence="7">Kinase</fullName>
        <ecNumber evidence="7">2.7.-.-</ecNumber>
    </recommendedName>
</protein>
<dbReference type="Proteomes" id="UP000265120">
    <property type="component" value="Chromosome 4"/>
</dbReference>
<dbReference type="GO" id="GO:0000828">
    <property type="term" value="F:inositol hexakisphosphate kinase activity"/>
    <property type="evidence" value="ECO:0007669"/>
    <property type="project" value="TreeGrafter"/>
</dbReference>
<dbReference type="PANTHER" id="PTHR12400">
    <property type="entry name" value="INOSITOL POLYPHOSPHATE KINASE"/>
    <property type="match status" value="1"/>
</dbReference>
<feature type="compositionally biased region" description="Basic and acidic residues" evidence="8">
    <location>
        <begin position="263"/>
        <end position="272"/>
    </location>
</feature>
<dbReference type="PANTHER" id="PTHR12400:SF106">
    <property type="entry name" value="INOSITOL-TRISPHOSPHATE 3-KINASE C"/>
    <property type="match status" value="1"/>
</dbReference>
<dbReference type="Pfam" id="PF03770">
    <property type="entry name" value="IPK"/>
    <property type="match status" value="1"/>
</dbReference>
<keyword evidence="3" id="KW-0547">Nucleotide-binding</keyword>
<evidence type="ECO:0000256" key="7">
    <source>
        <dbReference type="RuleBase" id="RU363090"/>
    </source>
</evidence>
<dbReference type="AlphaFoldDB" id="A0A3P8WNZ3"/>
<dbReference type="GeneTree" id="ENSGT00940000160033"/>
<comment type="catalytic activity">
    <reaction evidence="6">
        <text>1D-myo-inositol 1,4,5-trisphosphate + ATP = 1D-myo-inositol 1,3,4,5-tetrakisphosphate + ADP + H(+)</text>
        <dbReference type="Rhea" id="RHEA:11020"/>
        <dbReference type="ChEBI" id="CHEBI:15378"/>
        <dbReference type="ChEBI" id="CHEBI:30616"/>
        <dbReference type="ChEBI" id="CHEBI:57895"/>
        <dbReference type="ChEBI" id="CHEBI:203600"/>
        <dbReference type="ChEBI" id="CHEBI:456216"/>
        <dbReference type="EC" id="2.7.1.127"/>
    </reaction>
    <physiologicalReaction direction="left-to-right" evidence="6">
        <dbReference type="Rhea" id="RHEA:11021"/>
    </physiologicalReaction>
</comment>
<feature type="region of interest" description="Disordered" evidence="8">
    <location>
        <begin position="1"/>
        <end position="52"/>
    </location>
</feature>
<dbReference type="CTD" id="322720"/>
<proteinExistence type="inferred from homology"/>
<name>A0A3P8WNZ3_CYNSE</name>
<feature type="region of interest" description="Disordered" evidence="8">
    <location>
        <begin position="260"/>
        <end position="311"/>
    </location>
</feature>
<dbReference type="InterPro" id="IPR038286">
    <property type="entry name" value="IPK_sf"/>
</dbReference>
<evidence type="ECO:0000313" key="10">
    <source>
        <dbReference type="Proteomes" id="UP000265120"/>
    </source>
</evidence>
<dbReference type="GO" id="GO:0005634">
    <property type="term" value="C:nucleus"/>
    <property type="evidence" value="ECO:0007669"/>
    <property type="project" value="TreeGrafter"/>
</dbReference>
<dbReference type="GeneID" id="103378444"/>
<evidence type="ECO:0000256" key="3">
    <source>
        <dbReference type="ARBA" id="ARBA00022741"/>
    </source>
</evidence>
<dbReference type="GO" id="GO:0008440">
    <property type="term" value="F:inositol-1,4,5-trisphosphate 3-kinase activity"/>
    <property type="evidence" value="ECO:0007669"/>
    <property type="project" value="UniProtKB-EC"/>
</dbReference>
<dbReference type="Ensembl" id="ENSCSET00000026738.1">
    <property type="protein sequence ID" value="ENSCSEP00000026385.1"/>
    <property type="gene ID" value="ENSCSEG00000016865.1"/>
</dbReference>
<dbReference type="Ensembl" id="ENSCSET00000026746.1">
    <property type="protein sequence ID" value="ENSCSEP00000026393.1"/>
    <property type="gene ID" value="ENSCSEG00000016865.1"/>
</dbReference>
<evidence type="ECO:0000256" key="8">
    <source>
        <dbReference type="SAM" id="MobiDB-lite"/>
    </source>
</evidence>
<keyword evidence="10" id="KW-1185">Reference proteome</keyword>
<evidence type="ECO:0000256" key="5">
    <source>
        <dbReference type="ARBA" id="ARBA00022840"/>
    </source>
</evidence>
<dbReference type="GO" id="GO:0032958">
    <property type="term" value="P:inositol phosphate biosynthetic process"/>
    <property type="evidence" value="ECO:0007669"/>
    <property type="project" value="InterPro"/>
</dbReference>
<reference evidence="9 10" key="1">
    <citation type="journal article" date="2014" name="Nat. Genet.">
        <title>Whole-genome sequence of a flatfish provides insights into ZW sex chromosome evolution and adaptation to a benthic lifestyle.</title>
        <authorList>
            <person name="Chen S."/>
            <person name="Zhang G."/>
            <person name="Shao C."/>
            <person name="Huang Q."/>
            <person name="Liu G."/>
            <person name="Zhang P."/>
            <person name="Song W."/>
            <person name="An N."/>
            <person name="Chalopin D."/>
            <person name="Volff J.N."/>
            <person name="Hong Y."/>
            <person name="Li Q."/>
            <person name="Sha Z."/>
            <person name="Zhou H."/>
            <person name="Xie M."/>
            <person name="Yu Q."/>
            <person name="Liu Y."/>
            <person name="Xiang H."/>
            <person name="Wang N."/>
            <person name="Wu K."/>
            <person name="Yang C."/>
            <person name="Zhou Q."/>
            <person name="Liao X."/>
            <person name="Yang L."/>
            <person name="Hu Q."/>
            <person name="Zhang J."/>
            <person name="Meng L."/>
            <person name="Jin L."/>
            <person name="Tian Y."/>
            <person name="Lian J."/>
            <person name="Yang J."/>
            <person name="Miao G."/>
            <person name="Liu S."/>
            <person name="Liang Z."/>
            <person name="Yan F."/>
            <person name="Li Y."/>
            <person name="Sun B."/>
            <person name="Zhang H."/>
            <person name="Zhang J."/>
            <person name="Zhu Y."/>
            <person name="Du M."/>
            <person name="Zhao Y."/>
            <person name="Schartl M."/>
            <person name="Tang Q."/>
            <person name="Wang J."/>
        </authorList>
    </citation>
    <scope>NUCLEOTIDE SEQUENCE</scope>
</reference>
<dbReference type="OMA" id="TEPNTGC"/>
<dbReference type="FunFam" id="3.30.470.160:FF:000001">
    <property type="entry name" value="Kinase"/>
    <property type="match status" value="1"/>
</dbReference>
<evidence type="ECO:0000313" key="9">
    <source>
        <dbReference type="Ensembl" id="ENSCSEP00000026385.1"/>
    </source>
</evidence>
<dbReference type="Gene3D" id="3.30.470.160">
    <property type="entry name" value="Inositol polyphosphate kinase"/>
    <property type="match status" value="1"/>
</dbReference>
<keyword evidence="5" id="KW-0067">ATP-binding</keyword>
<evidence type="ECO:0000256" key="4">
    <source>
        <dbReference type="ARBA" id="ARBA00022777"/>
    </source>
</evidence>
<dbReference type="OrthoDB" id="338650at2759"/>
<feature type="region of interest" description="Disordered" evidence="8">
    <location>
        <begin position="350"/>
        <end position="385"/>
    </location>
</feature>
<dbReference type="GO" id="GO:0046854">
    <property type="term" value="P:phosphatidylinositol phosphate biosynthetic process"/>
    <property type="evidence" value="ECO:0007669"/>
    <property type="project" value="TreeGrafter"/>
</dbReference>
<organism evidence="9 10">
    <name type="scientific">Cynoglossus semilaevis</name>
    <name type="common">Tongue sole</name>
    <dbReference type="NCBI Taxonomy" id="244447"/>
    <lineage>
        <taxon>Eukaryota</taxon>
        <taxon>Metazoa</taxon>
        <taxon>Chordata</taxon>
        <taxon>Craniata</taxon>
        <taxon>Vertebrata</taxon>
        <taxon>Euteleostomi</taxon>
        <taxon>Actinopterygii</taxon>
        <taxon>Neopterygii</taxon>
        <taxon>Teleostei</taxon>
        <taxon>Neoteleostei</taxon>
        <taxon>Acanthomorphata</taxon>
        <taxon>Carangaria</taxon>
        <taxon>Pleuronectiformes</taxon>
        <taxon>Pleuronectoidei</taxon>
        <taxon>Cynoglossidae</taxon>
        <taxon>Cynoglossinae</taxon>
        <taxon>Cynoglossus</taxon>
    </lineage>
</organism>
<keyword evidence="2 7" id="KW-0808">Transferase</keyword>
<feature type="compositionally biased region" description="Polar residues" evidence="8">
    <location>
        <begin position="293"/>
        <end position="311"/>
    </location>
</feature>
<sequence length="687" mass="76073">MGQTRSGLSHSAAPAGRTKRKADESAHLPLCVHRRRSEEKRLSGHSSTKPMKNKVLLCLGRRKRDSGQTEADCGGGNTAPATTRCEHRVGKLPRDAVVSAAEEQRSVQVCLGTPNGLDDHIDFNRGIVIVEPTSGSSDEFGSDQRPGEVGGAGSEDPKPVRGDNASDSPARAMEEQPLGGSIEDRIKPEVRFLTRSCPNTPTSFTPDPDFQQTLTPSLLDQPLDRELSITKEQTETEMTKTDLSTASCPPLAVVDQNNCCGEESNRSKDSVQNHRGTPSFPGTIPKLIITRDPSPSRSQGNSPQLTVPTDVSSCLEPHADVESPCSDSGCGGSPALMRSLRKMSNSSSIGLSSASSFEESEDDFTGSDIESSLSPARSLCSPDDGPVNRSWQKLKTMVHWSPFVVSFKKRYPWVQLAGHAGNFQAGENGRLLKRYCECEQQCLQKLMKDTLRPYVPGYYGVVQRDEQDYNVMDDLLADFESPSIMDCKMGSRTYLEEELVKARERPRLRKDMYEKMVAVDPGAPTEQEKAQQGVLKPRYMQWRETLSSTATLGFRIEGIKRADGTCNTNFKKTKQREQVMEALKDFVDGNIQILKLYLQRLEDLRSVLEQSHFFKTHEVVGSSLLFVHDASGKAKVWMIDFGKTVPLVEPQTLDHRSPWVEGNREDGYLWGLDNIIDIFNSMLPQTP</sequence>
<dbReference type="STRING" id="244447.ENSCSEP00000026393"/>
<dbReference type="RefSeq" id="XP_008307877.1">
    <property type="nucleotide sequence ID" value="XM_008309655.3"/>
</dbReference>
<dbReference type="SUPFAM" id="SSF56104">
    <property type="entry name" value="SAICAR synthase-like"/>
    <property type="match status" value="1"/>
</dbReference>
<dbReference type="GO" id="GO:0005737">
    <property type="term" value="C:cytoplasm"/>
    <property type="evidence" value="ECO:0007669"/>
    <property type="project" value="TreeGrafter"/>
</dbReference>
<dbReference type="EC" id="2.7.-.-" evidence="7"/>
<keyword evidence="4 7" id="KW-0418">Kinase</keyword>